<feature type="compositionally biased region" description="Low complexity" evidence="1">
    <location>
        <begin position="103"/>
        <end position="113"/>
    </location>
</feature>
<feature type="compositionally biased region" description="Polar residues" evidence="1">
    <location>
        <begin position="159"/>
        <end position="187"/>
    </location>
</feature>
<gene>
    <name evidence="2" type="ORF">M408DRAFT_230831</name>
</gene>
<feature type="compositionally biased region" description="Polar residues" evidence="1">
    <location>
        <begin position="114"/>
        <end position="152"/>
    </location>
</feature>
<evidence type="ECO:0000313" key="3">
    <source>
        <dbReference type="Proteomes" id="UP000054097"/>
    </source>
</evidence>
<sequence length="417" mass="45048">MVLLAAMNTLVLPVGPEAIPLHPGEVAHPPAAKNPLRSRRPSLKDRAISALFSKKAEPLTASTSLQAHSNDTRIQPAKVTAPGRAPSSKRKGPPSLQVENPVSTTLTSLATTTNKYQQPQPSNSDVDVSSIPSITVQPPSITGTLSGASTPRPNKRSSSKSAQERTLSAGSRHTTVYSVKGQNTPTATHLGRERTSERDSRGSFRTVRYPDESDSIVIIESPQSMTTGIPWDTEGISRHECESPLNVHHGLPTPKSVWNRAQLPLKLSTNSLHENRTPSNSHSKPDFRNAEPMESHVPPLTSRFSLDSHFTASSESYDGGHSTSPGSEHHPSSSGEALSQEGAFLARLASRRKRPIRSGVSKPAARTTNSHLNEDQWVGGFAPKPPAKPKERSSRTSDNAGYDPPPYQTTHRRILSH</sequence>
<feature type="compositionally biased region" description="Basic and acidic residues" evidence="1">
    <location>
        <begin position="283"/>
        <end position="294"/>
    </location>
</feature>
<feature type="region of interest" description="Disordered" evidence="1">
    <location>
        <begin position="57"/>
        <end position="206"/>
    </location>
</feature>
<feature type="region of interest" description="Disordered" evidence="1">
    <location>
        <begin position="268"/>
        <end position="338"/>
    </location>
</feature>
<evidence type="ECO:0000256" key="1">
    <source>
        <dbReference type="SAM" id="MobiDB-lite"/>
    </source>
</evidence>
<feature type="compositionally biased region" description="Polar residues" evidence="1">
    <location>
        <begin position="302"/>
        <end position="316"/>
    </location>
</feature>
<proteinExistence type="predicted"/>
<evidence type="ECO:0000313" key="2">
    <source>
        <dbReference type="EMBL" id="KIM24717.1"/>
    </source>
</evidence>
<name>A0A0C2X606_SERVB</name>
<dbReference type="HOGENOM" id="CLU_659165_0_0_1"/>
<reference evidence="3" key="2">
    <citation type="submission" date="2015-01" db="EMBL/GenBank/DDBJ databases">
        <title>Evolutionary Origins and Diversification of the Mycorrhizal Mutualists.</title>
        <authorList>
            <consortium name="DOE Joint Genome Institute"/>
            <consortium name="Mycorrhizal Genomics Consortium"/>
            <person name="Kohler A."/>
            <person name="Kuo A."/>
            <person name="Nagy L.G."/>
            <person name="Floudas D."/>
            <person name="Copeland A."/>
            <person name="Barry K.W."/>
            <person name="Cichocki N."/>
            <person name="Veneault-Fourrey C."/>
            <person name="LaButti K."/>
            <person name="Lindquist E.A."/>
            <person name="Lipzen A."/>
            <person name="Lundell T."/>
            <person name="Morin E."/>
            <person name="Murat C."/>
            <person name="Riley R."/>
            <person name="Ohm R."/>
            <person name="Sun H."/>
            <person name="Tunlid A."/>
            <person name="Henrissat B."/>
            <person name="Grigoriev I.V."/>
            <person name="Hibbett D.S."/>
            <person name="Martin F."/>
        </authorList>
    </citation>
    <scope>NUCLEOTIDE SEQUENCE [LARGE SCALE GENOMIC DNA]</scope>
    <source>
        <strain evidence="3">MAFF 305830</strain>
    </source>
</reference>
<reference evidence="2 3" key="1">
    <citation type="submission" date="2014-04" db="EMBL/GenBank/DDBJ databases">
        <authorList>
            <consortium name="DOE Joint Genome Institute"/>
            <person name="Kuo A."/>
            <person name="Zuccaro A."/>
            <person name="Kohler A."/>
            <person name="Nagy L.G."/>
            <person name="Floudas D."/>
            <person name="Copeland A."/>
            <person name="Barry K.W."/>
            <person name="Cichocki N."/>
            <person name="Veneault-Fourrey C."/>
            <person name="LaButti K."/>
            <person name="Lindquist E.A."/>
            <person name="Lipzen A."/>
            <person name="Lundell T."/>
            <person name="Morin E."/>
            <person name="Murat C."/>
            <person name="Sun H."/>
            <person name="Tunlid A."/>
            <person name="Henrissat B."/>
            <person name="Grigoriev I.V."/>
            <person name="Hibbett D.S."/>
            <person name="Martin F."/>
            <person name="Nordberg H.P."/>
            <person name="Cantor M.N."/>
            <person name="Hua S.X."/>
        </authorList>
    </citation>
    <scope>NUCLEOTIDE SEQUENCE [LARGE SCALE GENOMIC DNA]</scope>
    <source>
        <strain evidence="2 3">MAFF 305830</strain>
    </source>
</reference>
<keyword evidence="3" id="KW-1185">Reference proteome</keyword>
<feature type="compositionally biased region" description="Polar residues" evidence="1">
    <location>
        <begin position="60"/>
        <end position="73"/>
    </location>
</feature>
<feature type="region of interest" description="Disordered" evidence="1">
    <location>
        <begin position="350"/>
        <end position="417"/>
    </location>
</feature>
<dbReference type="Proteomes" id="UP000054097">
    <property type="component" value="Unassembled WGS sequence"/>
</dbReference>
<accession>A0A0C2X606</accession>
<dbReference type="EMBL" id="KN824321">
    <property type="protein sequence ID" value="KIM24717.1"/>
    <property type="molecule type" value="Genomic_DNA"/>
</dbReference>
<feature type="compositionally biased region" description="Low complexity" evidence="1">
    <location>
        <begin position="319"/>
        <end position="336"/>
    </location>
</feature>
<organism evidence="2 3">
    <name type="scientific">Serendipita vermifera MAFF 305830</name>
    <dbReference type="NCBI Taxonomy" id="933852"/>
    <lineage>
        <taxon>Eukaryota</taxon>
        <taxon>Fungi</taxon>
        <taxon>Dikarya</taxon>
        <taxon>Basidiomycota</taxon>
        <taxon>Agaricomycotina</taxon>
        <taxon>Agaricomycetes</taxon>
        <taxon>Sebacinales</taxon>
        <taxon>Serendipitaceae</taxon>
        <taxon>Serendipita</taxon>
    </lineage>
</organism>
<feature type="compositionally biased region" description="Basic and acidic residues" evidence="1">
    <location>
        <begin position="190"/>
        <end position="202"/>
    </location>
</feature>
<feature type="compositionally biased region" description="Polar residues" evidence="1">
    <location>
        <begin position="268"/>
        <end position="282"/>
    </location>
</feature>
<dbReference type="AlphaFoldDB" id="A0A0C2X606"/>
<protein>
    <submittedName>
        <fullName evidence="2">Uncharacterized protein</fullName>
    </submittedName>
</protein>